<keyword evidence="3" id="KW-1185">Reference proteome</keyword>
<dbReference type="Proteomes" id="UP001190700">
    <property type="component" value="Unassembled WGS sequence"/>
</dbReference>
<dbReference type="AlphaFoldDB" id="A0AAE0BS19"/>
<evidence type="ECO:0000313" key="3">
    <source>
        <dbReference type="Proteomes" id="UP001190700"/>
    </source>
</evidence>
<feature type="transmembrane region" description="Helical" evidence="1">
    <location>
        <begin position="21"/>
        <end position="43"/>
    </location>
</feature>
<keyword evidence="1" id="KW-0472">Membrane</keyword>
<organism evidence="2 3">
    <name type="scientific">Cymbomonas tetramitiformis</name>
    <dbReference type="NCBI Taxonomy" id="36881"/>
    <lineage>
        <taxon>Eukaryota</taxon>
        <taxon>Viridiplantae</taxon>
        <taxon>Chlorophyta</taxon>
        <taxon>Pyramimonadophyceae</taxon>
        <taxon>Pyramimonadales</taxon>
        <taxon>Pyramimonadaceae</taxon>
        <taxon>Cymbomonas</taxon>
    </lineage>
</organism>
<comment type="caution">
    <text evidence="2">The sequence shown here is derived from an EMBL/GenBank/DDBJ whole genome shotgun (WGS) entry which is preliminary data.</text>
</comment>
<gene>
    <name evidence="2" type="ORF">CYMTET_49141</name>
</gene>
<proteinExistence type="predicted"/>
<keyword evidence="1" id="KW-0812">Transmembrane</keyword>
<protein>
    <submittedName>
        <fullName evidence="2">Uncharacterized protein</fullName>
    </submittedName>
</protein>
<feature type="transmembrane region" description="Helical" evidence="1">
    <location>
        <begin position="63"/>
        <end position="82"/>
    </location>
</feature>
<reference evidence="2 3" key="1">
    <citation type="journal article" date="2015" name="Genome Biol. Evol.">
        <title>Comparative Genomics of a Bacterivorous Green Alga Reveals Evolutionary Causalities and Consequences of Phago-Mixotrophic Mode of Nutrition.</title>
        <authorList>
            <person name="Burns J.A."/>
            <person name="Paasch A."/>
            <person name="Narechania A."/>
            <person name="Kim E."/>
        </authorList>
    </citation>
    <scope>NUCLEOTIDE SEQUENCE [LARGE SCALE GENOMIC DNA]</scope>
    <source>
        <strain evidence="2 3">PLY_AMNH</strain>
    </source>
</reference>
<keyword evidence="1" id="KW-1133">Transmembrane helix</keyword>
<evidence type="ECO:0000256" key="1">
    <source>
        <dbReference type="SAM" id="Phobius"/>
    </source>
</evidence>
<dbReference type="EMBL" id="LGRX02033487">
    <property type="protein sequence ID" value="KAK3241050.1"/>
    <property type="molecule type" value="Genomic_DNA"/>
</dbReference>
<sequence length="243" mass="25931">MIATVERTSDDNIAEEKYLHLLHLITCVLYGYATIRCAMGYISRVTRLFDNGTNPHDMGASCALYVIAANFVMTVSYAVALYSPERAGPLSPAHALARFPAHSMLLLGSGVRVTQFAIGPYLAADAIGVGLCFAARLEMATYATSDADDPVCSQYALTALALTSFASYTAIRFVREARENALGGIGADIDSVDYDDATGIATTFVGIAQAISALNVALSRDCLRAHDSLRTEVGIDDDDLRSI</sequence>
<evidence type="ECO:0000313" key="2">
    <source>
        <dbReference type="EMBL" id="KAK3241050.1"/>
    </source>
</evidence>
<accession>A0AAE0BS19</accession>
<name>A0AAE0BS19_9CHLO</name>